<evidence type="ECO:0000256" key="5">
    <source>
        <dbReference type="ARBA" id="ARBA00023136"/>
    </source>
</evidence>
<name>A0AAV7LSX9_PLEWA</name>
<keyword evidence="5 7" id="KW-0472">Membrane</keyword>
<dbReference type="GO" id="GO:0035869">
    <property type="term" value="C:ciliary transition zone"/>
    <property type="evidence" value="ECO:0007669"/>
    <property type="project" value="TreeGrafter"/>
</dbReference>
<comment type="caution">
    <text evidence="8">The sequence shown here is derived from an EMBL/GenBank/DDBJ whole genome shotgun (WGS) entry which is preliminary data.</text>
</comment>
<gene>
    <name evidence="8" type="ORF">NDU88_005122</name>
</gene>
<reference evidence="8" key="1">
    <citation type="journal article" date="2022" name="bioRxiv">
        <title>Sequencing and chromosome-scale assembly of the giantPleurodeles waltlgenome.</title>
        <authorList>
            <person name="Brown T."/>
            <person name="Elewa A."/>
            <person name="Iarovenko S."/>
            <person name="Subramanian E."/>
            <person name="Araus A.J."/>
            <person name="Petzold A."/>
            <person name="Susuki M."/>
            <person name="Suzuki K.-i.T."/>
            <person name="Hayashi T."/>
            <person name="Toyoda A."/>
            <person name="Oliveira C."/>
            <person name="Osipova E."/>
            <person name="Leigh N.D."/>
            <person name="Simon A."/>
            <person name="Yun M.H."/>
        </authorList>
    </citation>
    <scope>NUCLEOTIDE SEQUENCE</scope>
    <source>
        <strain evidence="8">20211129_DDA</strain>
        <tissue evidence="8">Liver</tissue>
    </source>
</reference>
<dbReference type="AlphaFoldDB" id="A0AAV7LSX9"/>
<proteinExistence type="predicted"/>
<evidence type="ECO:0000256" key="6">
    <source>
        <dbReference type="ARBA" id="ARBA00023273"/>
    </source>
</evidence>
<evidence type="ECO:0000313" key="9">
    <source>
        <dbReference type="Proteomes" id="UP001066276"/>
    </source>
</evidence>
<dbReference type="GO" id="GO:0016020">
    <property type="term" value="C:membrane"/>
    <property type="evidence" value="ECO:0007669"/>
    <property type="project" value="UniProtKB-SubCell"/>
</dbReference>
<dbReference type="PANTHER" id="PTHR13531">
    <property type="entry name" value="GEO07735P1-RELATED-RELATED"/>
    <property type="match status" value="1"/>
</dbReference>
<evidence type="ECO:0000256" key="7">
    <source>
        <dbReference type="SAM" id="Phobius"/>
    </source>
</evidence>
<organism evidence="8 9">
    <name type="scientific">Pleurodeles waltl</name>
    <name type="common">Iberian ribbed newt</name>
    <dbReference type="NCBI Taxonomy" id="8319"/>
    <lineage>
        <taxon>Eukaryota</taxon>
        <taxon>Metazoa</taxon>
        <taxon>Chordata</taxon>
        <taxon>Craniata</taxon>
        <taxon>Vertebrata</taxon>
        <taxon>Euteleostomi</taxon>
        <taxon>Amphibia</taxon>
        <taxon>Batrachia</taxon>
        <taxon>Caudata</taxon>
        <taxon>Salamandroidea</taxon>
        <taxon>Salamandridae</taxon>
        <taxon>Pleurodelinae</taxon>
        <taxon>Pleurodeles</taxon>
    </lineage>
</organism>
<feature type="transmembrane region" description="Helical" evidence="7">
    <location>
        <begin position="158"/>
        <end position="177"/>
    </location>
</feature>
<feature type="transmembrane region" description="Helical" evidence="7">
    <location>
        <begin position="189"/>
        <end position="209"/>
    </location>
</feature>
<dbReference type="PANTHER" id="PTHR13531:SF4">
    <property type="entry name" value="TRANSMEMBRANE PROTEIN 17B"/>
    <property type="match status" value="1"/>
</dbReference>
<dbReference type="Proteomes" id="UP001066276">
    <property type="component" value="Chromosome 11"/>
</dbReference>
<evidence type="ECO:0000256" key="2">
    <source>
        <dbReference type="ARBA" id="ARBA00004141"/>
    </source>
</evidence>
<evidence type="ECO:0000256" key="4">
    <source>
        <dbReference type="ARBA" id="ARBA00022989"/>
    </source>
</evidence>
<evidence type="ECO:0008006" key="10">
    <source>
        <dbReference type="Google" id="ProtNLM"/>
    </source>
</evidence>
<evidence type="ECO:0000313" key="8">
    <source>
        <dbReference type="EMBL" id="KAJ1092008.1"/>
    </source>
</evidence>
<dbReference type="EMBL" id="JANPWB010000015">
    <property type="protein sequence ID" value="KAJ1092008.1"/>
    <property type="molecule type" value="Genomic_DNA"/>
</dbReference>
<keyword evidence="4 7" id="KW-1133">Transmembrane helix</keyword>
<comment type="subcellular location">
    <subcellularLocation>
        <location evidence="1">Cell projection</location>
        <location evidence="1">Cilium</location>
    </subcellularLocation>
    <subcellularLocation>
        <location evidence="2">Membrane</location>
        <topology evidence="2">Multi-pass membrane protein</topology>
    </subcellularLocation>
</comment>
<dbReference type="Pfam" id="PF09799">
    <property type="entry name" value="Transmemb_17"/>
    <property type="match status" value="1"/>
</dbReference>
<keyword evidence="6" id="KW-0966">Cell projection</keyword>
<feature type="transmembrane region" description="Helical" evidence="7">
    <location>
        <begin position="127"/>
        <end position="146"/>
    </location>
</feature>
<keyword evidence="3 7" id="KW-0812">Transmembrane</keyword>
<protein>
    <recommendedName>
        <fullName evidence="10">Transmembrane protein 17</fullName>
    </recommendedName>
</protein>
<feature type="transmembrane region" description="Helical" evidence="7">
    <location>
        <begin position="221"/>
        <end position="242"/>
    </location>
</feature>
<sequence length="288" mass="32862">MAEDRKWSSLVAPPPRSERTLVLPQTPVTCAKASSWPWHSVAALASFLISKRKRPLLIRPDPSELKERQTRMAMAAQSPLPHNVRQGLASISGSLFIHNKTRDCGGEGQVYHTAHELESSLPLQMMLYFNAFYFPFWWVSVITILELKYELLPYHYEFLLVTAVVIITVVEVLRLYLGYIGNLQEKIPELAGFLLLSFLIQLPILLFLLTDQEILLLPLEIAVHSIYLMFLASELVAAFFTLKAMTKHLAMQFQLRHLDDHGDVSSVEALCRGDHHLLGEWRRTAFVQ</sequence>
<dbReference type="InterPro" id="IPR019184">
    <property type="entry name" value="Uncharacterised_TM-17"/>
</dbReference>
<dbReference type="GO" id="GO:1905515">
    <property type="term" value="P:non-motile cilium assembly"/>
    <property type="evidence" value="ECO:0007669"/>
    <property type="project" value="TreeGrafter"/>
</dbReference>
<accession>A0AAV7LSX9</accession>
<evidence type="ECO:0000256" key="1">
    <source>
        <dbReference type="ARBA" id="ARBA00004138"/>
    </source>
</evidence>
<keyword evidence="9" id="KW-1185">Reference proteome</keyword>
<evidence type="ECO:0000256" key="3">
    <source>
        <dbReference type="ARBA" id="ARBA00022692"/>
    </source>
</evidence>